<dbReference type="InterPro" id="IPR036709">
    <property type="entry name" value="Autotransporte_beta_dom_sf"/>
</dbReference>
<dbReference type="InterPro" id="IPR005546">
    <property type="entry name" value="Autotransporte_beta"/>
</dbReference>
<evidence type="ECO:0000313" key="3">
    <source>
        <dbReference type="EMBL" id="SDY36637.1"/>
    </source>
</evidence>
<dbReference type="Pfam" id="PF03797">
    <property type="entry name" value="Autotransporter"/>
    <property type="match status" value="1"/>
</dbReference>
<dbReference type="STRING" id="61595.SAMN05421644_15419"/>
<dbReference type="CDD" id="cd06577">
    <property type="entry name" value="PASTA_pknB"/>
    <property type="match status" value="3"/>
</dbReference>
<dbReference type="OrthoDB" id="145213at2"/>
<keyword evidence="4" id="KW-1185">Reference proteome</keyword>
<evidence type="ECO:0000313" key="4">
    <source>
        <dbReference type="Proteomes" id="UP000198672"/>
    </source>
</evidence>
<reference evidence="4" key="1">
    <citation type="submission" date="2016-10" db="EMBL/GenBank/DDBJ databases">
        <authorList>
            <person name="Varghese N."/>
            <person name="Submissions S."/>
        </authorList>
    </citation>
    <scope>NUCLEOTIDE SEQUENCE [LARGE SCALE GENOMIC DNA]</scope>
    <source>
        <strain evidence="4">DSM 173</strain>
    </source>
</reference>
<dbReference type="PROSITE" id="PS51208">
    <property type="entry name" value="AUTOTRANSPORTER"/>
    <property type="match status" value="1"/>
</dbReference>
<accession>A0A1H3JA01</accession>
<evidence type="ECO:0000259" key="1">
    <source>
        <dbReference type="PROSITE" id="PS51178"/>
    </source>
</evidence>
<dbReference type="Gene3D" id="3.30.10.20">
    <property type="match status" value="3"/>
</dbReference>
<dbReference type="SMART" id="SM00740">
    <property type="entry name" value="PASTA"/>
    <property type="match status" value="3"/>
</dbReference>
<feature type="domain" description="Autotransporter" evidence="2">
    <location>
        <begin position="429"/>
        <end position="525"/>
    </location>
</feature>
<dbReference type="EMBL" id="FNOW01000054">
    <property type="protein sequence ID" value="SDY36637.1"/>
    <property type="molecule type" value="Genomic_DNA"/>
</dbReference>
<organism evidence="3 4">
    <name type="scientific">Allochromatium warmingii</name>
    <name type="common">Chromatium warmingii</name>
    <dbReference type="NCBI Taxonomy" id="61595"/>
    <lineage>
        <taxon>Bacteria</taxon>
        <taxon>Pseudomonadati</taxon>
        <taxon>Pseudomonadota</taxon>
        <taxon>Gammaproteobacteria</taxon>
        <taxon>Chromatiales</taxon>
        <taxon>Chromatiaceae</taxon>
        <taxon>Allochromatium</taxon>
    </lineage>
</organism>
<dbReference type="Gene3D" id="2.40.128.130">
    <property type="entry name" value="Autotransporter beta-domain"/>
    <property type="match status" value="1"/>
</dbReference>
<dbReference type="RefSeq" id="WP_143117080.1">
    <property type="nucleotide sequence ID" value="NZ_FNOW01000054.1"/>
</dbReference>
<feature type="non-terminal residue" evidence="3">
    <location>
        <position position="1"/>
    </location>
</feature>
<dbReference type="SUPFAM" id="SSF103515">
    <property type="entry name" value="Autotransporter"/>
    <property type="match status" value="1"/>
</dbReference>
<evidence type="ECO:0000259" key="2">
    <source>
        <dbReference type="PROSITE" id="PS51208"/>
    </source>
</evidence>
<dbReference type="PROSITE" id="PS51178">
    <property type="entry name" value="PASTA"/>
    <property type="match status" value="2"/>
</dbReference>
<name>A0A1H3JA01_ALLWA</name>
<dbReference type="Pfam" id="PF03793">
    <property type="entry name" value="PASTA"/>
    <property type="match status" value="3"/>
</dbReference>
<feature type="domain" description="PASTA" evidence="1">
    <location>
        <begin position="128"/>
        <end position="195"/>
    </location>
</feature>
<gene>
    <name evidence="3" type="ORF">SAMN05421644_15419</name>
</gene>
<proteinExistence type="predicted"/>
<feature type="domain" description="PASTA" evidence="1">
    <location>
        <begin position="54"/>
        <end position="121"/>
    </location>
</feature>
<dbReference type="Proteomes" id="UP000198672">
    <property type="component" value="Unassembled WGS sequence"/>
</dbReference>
<sequence>SGAESLLTSAGLIIGTVSEEYSATVPAGQIIRQSPTASSVLQAGSAVAIWVSQGLAPISVPDLSGQTLSGAESLLTSAGLIIGTVSEEYSATVPAGQVIRQSPTASSVLQAGSAVAIWVSQGSTPIDPTAPVVVPDLSGQTQTTATSILAATGLLLGVIHTEYDANVPAGQIIRHMPTANSSVPPNTPVELWISKGVALSITPTSVTLEVENGKSYETSFTISGGILPYRLELTSSNTDIHGQVSFMPNGNIHYSIEIPANAPPGLTLEDTLSISDGTGSLVTASVTANIKVPEVLSTLPNLSPNERSVARALENSLSALSNLVNPTPEQQDLRNQILNLIAAPDAPGTRDALKALTNSNADAAGISGIQTGTQQLTNLNTRLLALRRGATGIDLRGLALMADGQVLSGRELTLLTESGQSGGGASADNPFGRWGFFLNGRVDFGNRSQTDNQTGFDFRITGITGGIDYRFSEKFIAGGALGYSSNSTNFDVYGGSLDTKTLHLAAYATLSPFPQTYIDAVIDTG</sequence>
<dbReference type="InterPro" id="IPR005543">
    <property type="entry name" value="PASTA_dom"/>
</dbReference>
<dbReference type="AlphaFoldDB" id="A0A1H3JA01"/>
<protein>
    <submittedName>
        <fullName evidence="3">PASTA domain, binds beta-lactams</fullName>
    </submittedName>
</protein>